<gene>
    <name evidence="2" type="ORF">Godav_020085</name>
</gene>
<dbReference type="Proteomes" id="UP000593561">
    <property type="component" value="Unassembled WGS sequence"/>
</dbReference>
<keyword evidence="3" id="KW-1185">Reference proteome</keyword>
<feature type="transmembrane region" description="Helical" evidence="1">
    <location>
        <begin position="30"/>
        <end position="52"/>
    </location>
</feature>
<sequence>MVSLRQTQELHQLGEFYVTEMEIGFWGTTVIWGSVQYLMSNYGVFWIVCFFFRPQAYPTTFYVCRTLAFTTRLKEDNQAAGRIAKMVSDGKEGLQVFDDPLRLMLAILYSDKASGVFAQFNIM</sequence>
<evidence type="ECO:0000313" key="2">
    <source>
        <dbReference type="EMBL" id="MBA0607822.1"/>
    </source>
</evidence>
<reference evidence="2 3" key="1">
    <citation type="journal article" date="2019" name="Genome Biol. Evol.">
        <title>Insights into the evolution of the New World diploid cottons (Gossypium, subgenus Houzingenia) based on genome sequencing.</title>
        <authorList>
            <person name="Grover C.E."/>
            <person name="Arick M.A. 2nd"/>
            <person name="Thrash A."/>
            <person name="Conover J.L."/>
            <person name="Sanders W.S."/>
            <person name="Peterson D.G."/>
            <person name="Frelichowski J.E."/>
            <person name="Scheffler J.A."/>
            <person name="Scheffler B.E."/>
            <person name="Wendel J.F."/>
        </authorList>
    </citation>
    <scope>NUCLEOTIDE SEQUENCE [LARGE SCALE GENOMIC DNA]</scope>
    <source>
        <strain evidence="2">27</strain>
        <tissue evidence="2">Leaf</tissue>
    </source>
</reference>
<organism evidence="2 3">
    <name type="scientific">Gossypium davidsonii</name>
    <name type="common">Davidson's cotton</name>
    <name type="synonym">Gossypium klotzschianum subsp. davidsonii</name>
    <dbReference type="NCBI Taxonomy" id="34287"/>
    <lineage>
        <taxon>Eukaryota</taxon>
        <taxon>Viridiplantae</taxon>
        <taxon>Streptophyta</taxon>
        <taxon>Embryophyta</taxon>
        <taxon>Tracheophyta</taxon>
        <taxon>Spermatophyta</taxon>
        <taxon>Magnoliopsida</taxon>
        <taxon>eudicotyledons</taxon>
        <taxon>Gunneridae</taxon>
        <taxon>Pentapetalae</taxon>
        <taxon>rosids</taxon>
        <taxon>malvids</taxon>
        <taxon>Malvales</taxon>
        <taxon>Malvaceae</taxon>
        <taxon>Malvoideae</taxon>
        <taxon>Gossypium</taxon>
    </lineage>
</organism>
<dbReference type="AlphaFoldDB" id="A0A7J8R3B1"/>
<keyword evidence="1" id="KW-0812">Transmembrane</keyword>
<accession>A0A7J8R3B1</accession>
<keyword evidence="1" id="KW-1133">Transmembrane helix</keyword>
<proteinExistence type="predicted"/>
<protein>
    <submittedName>
        <fullName evidence="2">Uncharacterized protein</fullName>
    </submittedName>
</protein>
<evidence type="ECO:0000313" key="3">
    <source>
        <dbReference type="Proteomes" id="UP000593561"/>
    </source>
</evidence>
<comment type="caution">
    <text evidence="2">The sequence shown here is derived from an EMBL/GenBank/DDBJ whole genome shotgun (WGS) entry which is preliminary data.</text>
</comment>
<name>A0A7J8R3B1_GOSDV</name>
<evidence type="ECO:0000256" key="1">
    <source>
        <dbReference type="SAM" id="Phobius"/>
    </source>
</evidence>
<keyword evidence="1" id="KW-0472">Membrane</keyword>
<dbReference type="EMBL" id="JABFAC010000002">
    <property type="protein sequence ID" value="MBA0607822.1"/>
    <property type="molecule type" value="Genomic_DNA"/>
</dbReference>